<dbReference type="InterPro" id="IPR013984">
    <property type="entry name" value="Ald_Fedxn_OxRdtase_dom2"/>
</dbReference>
<comment type="similarity">
    <text evidence="2">Belongs to the AOR/FOR family.</text>
</comment>
<keyword evidence="7" id="KW-0411">Iron-sulfur</keyword>
<dbReference type="PANTHER" id="PTHR30038:SF0">
    <property type="entry name" value="TUNGSTEN-CONTAINING ALDEHYDE FERREDOXIN OXIDOREDUCTASE"/>
    <property type="match status" value="1"/>
</dbReference>
<dbReference type="Gene3D" id="1.10.599.10">
    <property type="entry name" value="Aldehyde Ferredoxin Oxidoreductase Protein, subunit A, domain 3"/>
    <property type="match status" value="1"/>
</dbReference>
<dbReference type="InterPro" id="IPR013983">
    <property type="entry name" value="Ald_Fedxn_OxRdtase_N"/>
</dbReference>
<dbReference type="InterPro" id="IPR036503">
    <property type="entry name" value="Ald_Fedxn_OxRdtase_N_sf"/>
</dbReference>
<dbReference type="SUPFAM" id="SSF56228">
    <property type="entry name" value="Aldehyde ferredoxin oxidoreductase, N-terminal domain"/>
    <property type="match status" value="1"/>
</dbReference>
<keyword evidence="4" id="KW-0479">Metal-binding</keyword>
<dbReference type="GO" id="GO:0051539">
    <property type="term" value="F:4 iron, 4 sulfur cluster binding"/>
    <property type="evidence" value="ECO:0007669"/>
    <property type="project" value="UniProtKB-KW"/>
</dbReference>
<proteinExistence type="inferred from homology"/>
<evidence type="ECO:0000313" key="11">
    <source>
        <dbReference type="Proteomes" id="UP000037210"/>
    </source>
</evidence>
<comment type="caution">
    <text evidence="10">The sequence shown here is derived from an EMBL/GenBank/DDBJ whole genome shotgun (WGS) entry which is preliminary data.</text>
</comment>
<dbReference type="GO" id="GO:0016625">
    <property type="term" value="F:oxidoreductase activity, acting on the aldehyde or oxo group of donors, iron-sulfur protein as acceptor"/>
    <property type="evidence" value="ECO:0007669"/>
    <property type="project" value="InterPro"/>
</dbReference>
<dbReference type="InterPro" id="IPR001203">
    <property type="entry name" value="OxRdtase_Ald_Fedxn_C"/>
</dbReference>
<dbReference type="InterPro" id="IPR013985">
    <property type="entry name" value="Ald_Fedxn_OxRdtase_dom3"/>
</dbReference>
<keyword evidence="5" id="KW-0560">Oxidoreductase</keyword>
<dbReference type="SUPFAM" id="SSF48310">
    <property type="entry name" value="Aldehyde ferredoxin oxidoreductase, C-terminal domains"/>
    <property type="match status" value="1"/>
</dbReference>
<dbReference type="InterPro" id="IPR051919">
    <property type="entry name" value="W-dependent_AOR"/>
</dbReference>
<dbReference type="PATRIC" id="fig|1685127.3.peg.1514"/>
<evidence type="ECO:0000259" key="9">
    <source>
        <dbReference type="SMART" id="SM00790"/>
    </source>
</evidence>
<reference evidence="10 11" key="1">
    <citation type="submission" date="2015-06" db="EMBL/GenBank/DDBJ databases">
        <title>New insights into the roles of widespread benthic archaea in carbon and nitrogen cycling.</title>
        <authorList>
            <person name="Lazar C.S."/>
            <person name="Baker B.J."/>
            <person name="Seitz K.W."/>
            <person name="Hyde A.S."/>
            <person name="Dick G.J."/>
            <person name="Hinrichs K.-U."/>
            <person name="Teske A.P."/>
        </authorList>
    </citation>
    <scope>NUCLEOTIDE SEQUENCE [LARGE SCALE GENOMIC DNA]</scope>
    <source>
        <strain evidence="10">DG-45</strain>
    </source>
</reference>
<evidence type="ECO:0000256" key="7">
    <source>
        <dbReference type="ARBA" id="ARBA00023014"/>
    </source>
</evidence>
<evidence type="ECO:0000256" key="1">
    <source>
        <dbReference type="ARBA" id="ARBA00001966"/>
    </source>
</evidence>
<dbReference type="Pfam" id="PF01314">
    <property type="entry name" value="AFOR_C"/>
    <property type="match status" value="1"/>
</dbReference>
<dbReference type="Gene3D" id="1.10.569.10">
    <property type="entry name" value="Aldehyde Ferredoxin Oxidoreductase Protein, subunit A, domain 2"/>
    <property type="match status" value="1"/>
</dbReference>
<evidence type="ECO:0000256" key="5">
    <source>
        <dbReference type="ARBA" id="ARBA00023002"/>
    </source>
</evidence>
<dbReference type="EMBL" id="LFWZ01000051">
    <property type="protein sequence ID" value="KON29788.1"/>
    <property type="molecule type" value="Genomic_DNA"/>
</dbReference>
<evidence type="ECO:0000256" key="3">
    <source>
        <dbReference type="ARBA" id="ARBA00022485"/>
    </source>
</evidence>
<dbReference type="GO" id="GO:0009055">
    <property type="term" value="F:electron transfer activity"/>
    <property type="evidence" value="ECO:0007669"/>
    <property type="project" value="InterPro"/>
</dbReference>
<name>A0A0M0BML1_9ARCH</name>
<evidence type="ECO:0000313" key="10">
    <source>
        <dbReference type="EMBL" id="KON29788.1"/>
    </source>
</evidence>
<keyword evidence="6" id="KW-0408">Iron</keyword>
<dbReference type="Pfam" id="PF02730">
    <property type="entry name" value="AFOR_N"/>
    <property type="match status" value="1"/>
</dbReference>
<feature type="domain" description="Aldehyde ferredoxin oxidoreductase N-terminal" evidence="9">
    <location>
        <begin position="5"/>
        <end position="206"/>
    </location>
</feature>
<comment type="cofactor">
    <cofactor evidence="8">
        <name>tungstopterin</name>
        <dbReference type="ChEBI" id="CHEBI:30402"/>
    </cofactor>
</comment>
<dbReference type="AlphaFoldDB" id="A0A0M0BML1"/>
<dbReference type="Gene3D" id="3.60.9.10">
    <property type="entry name" value="Aldehyde ferredoxin oxidoreductase, N-terminal domain"/>
    <property type="match status" value="1"/>
</dbReference>
<sequence>MSGGYVGKFLRIDLGSGRIKDEKIPEETLRNFIGGRGLGVKILYDELRTGIDPLLPENKIVILTGPVTGTPAPESGRWCSVTKSPLTGTIHDSQSGGDFGPYLKFAGVDGVIFEGASEKPVFLWIEDGDAELRDASHLWGKDVFATTDGIIKGDKKTRVACIGPAGEKLVRFANIMNEKHRAAGRGGHGAVLGSKKVKAIAVRGDTRPPIADEDALKAVNKRVIEKIHEMSATGDSLPKHGTAVLVNSINEEGGYPTRNFQSGVFATAERTSGETLTDTLLMDKMGCWGCIIKCGRVSKVPPWSQYSGEGEGPEYETIWALGAQCGVDNLEAITKAHYLCNELGIDAIEMGNLIGLAMELYEKGYIEPELTRGLDLKFGTPQALIELTWRTAIRSGIGDDIAEGGVKFATKYRAPELFMGVRGQGLPAYDPRAFQGHGLGYATSNRGGCHLRAYLIAGEVVGEICGQEIELDPLQTEGKAQWVKTFQDLYSVCDSLILCKFNTFATGAEEFASTLSAVTGWRYTADDIMNVGEKIYNLERAFNVREGIHWEDEIPKRFLEDPLPDGPKKGQVFKLEEMLEEYYRLRGWKGGKPTKAKLKELGLDRASKEVGV</sequence>
<gene>
    <name evidence="10" type="ORF">AC482_05580</name>
</gene>
<dbReference type="GO" id="GO:0046872">
    <property type="term" value="F:metal ion binding"/>
    <property type="evidence" value="ECO:0007669"/>
    <property type="project" value="UniProtKB-KW"/>
</dbReference>
<dbReference type="PANTHER" id="PTHR30038">
    <property type="entry name" value="ALDEHYDE FERREDOXIN OXIDOREDUCTASE"/>
    <property type="match status" value="1"/>
</dbReference>
<comment type="cofactor">
    <cofactor evidence="1">
        <name>[4Fe-4S] cluster</name>
        <dbReference type="ChEBI" id="CHEBI:49883"/>
    </cofactor>
</comment>
<evidence type="ECO:0000256" key="4">
    <source>
        <dbReference type="ARBA" id="ARBA00022723"/>
    </source>
</evidence>
<organism evidence="10 11">
    <name type="scientific">miscellaneous Crenarchaeota group-15 archaeon DG-45</name>
    <dbReference type="NCBI Taxonomy" id="1685127"/>
    <lineage>
        <taxon>Archaea</taxon>
        <taxon>Candidatus Bathyarchaeota</taxon>
        <taxon>MCG-15</taxon>
    </lineage>
</organism>
<dbReference type="SMART" id="SM00790">
    <property type="entry name" value="AFOR_N"/>
    <property type="match status" value="1"/>
</dbReference>
<evidence type="ECO:0000256" key="8">
    <source>
        <dbReference type="ARBA" id="ARBA00049934"/>
    </source>
</evidence>
<evidence type="ECO:0000256" key="2">
    <source>
        <dbReference type="ARBA" id="ARBA00011032"/>
    </source>
</evidence>
<protein>
    <submittedName>
        <fullName evidence="10">Aldehyde:ferredoxin oxidoreductase</fullName>
    </submittedName>
</protein>
<keyword evidence="3" id="KW-0004">4Fe-4S</keyword>
<accession>A0A0M0BML1</accession>
<dbReference type="Proteomes" id="UP000037210">
    <property type="component" value="Unassembled WGS sequence"/>
</dbReference>
<evidence type="ECO:0000256" key="6">
    <source>
        <dbReference type="ARBA" id="ARBA00023004"/>
    </source>
</evidence>
<dbReference type="InterPro" id="IPR036021">
    <property type="entry name" value="Tungsten_al_ferr_oxy-like_C"/>
</dbReference>